<evidence type="ECO:0000256" key="2">
    <source>
        <dbReference type="SAM" id="SignalP"/>
    </source>
</evidence>
<dbReference type="Proteomes" id="UP000504629">
    <property type="component" value="Unplaced"/>
</dbReference>
<keyword evidence="1" id="KW-0175">Coiled coil</keyword>
<dbReference type="OrthoDB" id="7197364at2759"/>
<dbReference type="KEGG" id="bman:114240671"/>
<evidence type="ECO:0000313" key="4">
    <source>
        <dbReference type="RefSeq" id="XP_028027103.1"/>
    </source>
</evidence>
<feature type="signal peptide" evidence="2">
    <location>
        <begin position="1"/>
        <end position="24"/>
    </location>
</feature>
<feature type="chain" id="PRO_5026961759" evidence="2">
    <location>
        <begin position="25"/>
        <end position="215"/>
    </location>
</feature>
<keyword evidence="2" id="KW-0732">Signal</keyword>
<sequence length="215" mass="25574">MVHNVLQTACCVIIVVLCIDRGDGKWKEKDRETLRHDIELYKRMADKIEREIETFYDEYPEEKLEDDNINSMRYKYTAKSFQGQESPLLNKLNINLKNITNTVYNSTNDRKKSTNDHINVNNHSFTTNLRKSEDPKWPTFEDILLSIGKKYDWKNDRWIKVKEKLNRPTVRINREKADSENSVDLHEKHKFSYRLIKLNRSKNRRSVVVAVSAVR</sequence>
<proteinExistence type="predicted"/>
<accession>A0A6J2JCS5</accession>
<keyword evidence="3" id="KW-1185">Reference proteome</keyword>
<dbReference type="RefSeq" id="XP_028027103.1">
    <property type="nucleotide sequence ID" value="XM_028171302.1"/>
</dbReference>
<organism evidence="3 4">
    <name type="scientific">Bombyx mandarina</name>
    <name type="common">Wild silk moth</name>
    <name type="synonym">Wild silkworm</name>
    <dbReference type="NCBI Taxonomy" id="7092"/>
    <lineage>
        <taxon>Eukaryota</taxon>
        <taxon>Metazoa</taxon>
        <taxon>Ecdysozoa</taxon>
        <taxon>Arthropoda</taxon>
        <taxon>Hexapoda</taxon>
        <taxon>Insecta</taxon>
        <taxon>Pterygota</taxon>
        <taxon>Neoptera</taxon>
        <taxon>Endopterygota</taxon>
        <taxon>Lepidoptera</taxon>
        <taxon>Glossata</taxon>
        <taxon>Ditrysia</taxon>
        <taxon>Bombycoidea</taxon>
        <taxon>Bombycidae</taxon>
        <taxon>Bombycinae</taxon>
        <taxon>Bombyx</taxon>
    </lineage>
</organism>
<name>A0A6J2JCS5_BOMMA</name>
<evidence type="ECO:0000313" key="3">
    <source>
        <dbReference type="Proteomes" id="UP000504629"/>
    </source>
</evidence>
<evidence type="ECO:0000256" key="1">
    <source>
        <dbReference type="SAM" id="Coils"/>
    </source>
</evidence>
<dbReference type="GeneID" id="114240671"/>
<dbReference type="AlphaFoldDB" id="A0A6J2JCS5"/>
<gene>
    <name evidence="4" type="primary">LOC114240671</name>
</gene>
<reference evidence="4" key="1">
    <citation type="submission" date="2025-08" db="UniProtKB">
        <authorList>
            <consortium name="RefSeq"/>
        </authorList>
    </citation>
    <scope>IDENTIFICATION</scope>
    <source>
        <tissue evidence="4">Silk gland</tissue>
    </source>
</reference>
<protein>
    <submittedName>
        <fullName evidence="4">Uncharacterized protein LOC114240671</fullName>
    </submittedName>
</protein>
<feature type="coiled-coil region" evidence="1">
    <location>
        <begin position="31"/>
        <end position="58"/>
    </location>
</feature>